<dbReference type="SMART" id="SM00404">
    <property type="entry name" value="PTPc_motif"/>
    <property type="match status" value="1"/>
</dbReference>
<dbReference type="PANTHER" id="PTHR19134">
    <property type="entry name" value="RECEPTOR-TYPE TYROSINE-PROTEIN PHOSPHATASE"/>
    <property type="match status" value="1"/>
</dbReference>
<name>A0ABR3A548_9AGAR</name>
<dbReference type="EMBL" id="JBBXMP010000018">
    <property type="protein sequence ID" value="KAL0068459.1"/>
    <property type="molecule type" value="Genomic_DNA"/>
</dbReference>
<evidence type="ECO:0000313" key="4">
    <source>
        <dbReference type="EMBL" id="KAL0068459.1"/>
    </source>
</evidence>
<comment type="caution">
    <text evidence="4">The sequence shown here is derived from an EMBL/GenBank/DDBJ whole genome shotgun (WGS) entry which is preliminary data.</text>
</comment>
<dbReference type="CDD" id="cd00047">
    <property type="entry name" value="PTPc"/>
    <property type="match status" value="1"/>
</dbReference>
<evidence type="ECO:0000256" key="1">
    <source>
        <dbReference type="ARBA" id="ARBA00009649"/>
    </source>
</evidence>
<comment type="similarity">
    <text evidence="1">Belongs to the protein-tyrosine phosphatase family. Non-receptor class subfamily.</text>
</comment>
<evidence type="ECO:0000259" key="3">
    <source>
        <dbReference type="PROSITE" id="PS50056"/>
    </source>
</evidence>
<dbReference type="PROSITE" id="PS50056">
    <property type="entry name" value="TYR_PHOSPHATASE_2"/>
    <property type="match status" value="1"/>
</dbReference>
<protein>
    <recommendedName>
        <fullName evidence="6">Phosphatases II</fullName>
    </recommendedName>
</protein>
<dbReference type="PRINTS" id="PR00700">
    <property type="entry name" value="PRTYPHPHTASE"/>
</dbReference>
<proteinExistence type="inferred from homology"/>
<sequence length="396" mass="43557">MPEQSPAPPAWLSKSQNPSHIQSALRTLKQREDTRTRASYASIPQKTGHLRAHLQHIPQSTSDFYAVTVGYDEINQYRNRYVDVVPYDRTRVVVNPQMASCGGVGDDGAYLNADWVLERFGGKWWIAMQAPLPNTSHTFLSLIARPVSPPSYPSESPTRVRTVVQLTQNLEDGRRKAHPYFPETVGQTIIIPPEADSLGPPLHVTLLEQEHITEARCIRSTVSFTRAGTFSPPPTTETNIENETGPVTFKHLLYHAWPDRGVPQPEDRAGLLTFARLVDQTNRQPLSLDSAPGVRGDPDPPIVVGCSAGIGRTGSFIALSSLLRSHGVLQPPAIQVPPSVLPPSPLGELPDSLRDDEVVQEVDSLREQRPGMVQRPEQLVVIYEILSAALNSPSPS</sequence>
<feature type="domain" description="Tyrosine-protein phosphatase" evidence="2">
    <location>
        <begin position="50"/>
        <end position="389"/>
    </location>
</feature>
<gene>
    <name evidence="4" type="ORF">AAF712_004537</name>
</gene>
<dbReference type="PROSITE" id="PS50055">
    <property type="entry name" value="TYR_PHOSPHATASE_PTP"/>
    <property type="match status" value="1"/>
</dbReference>
<feature type="domain" description="Tyrosine specific protein phosphatases" evidence="3">
    <location>
        <begin position="272"/>
        <end position="380"/>
    </location>
</feature>
<evidence type="ECO:0000313" key="5">
    <source>
        <dbReference type="Proteomes" id="UP001437256"/>
    </source>
</evidence>
<dbReference type="Gene3D" id="3.90.190.10">
    <property type="entry name" value="Protein tyrosine phosphatase superfamily"/>
    <property type="match status" value="1"/>
</dbReference>
<dbReference type="InterPro" id="IPR029021">
    <property type="entry name" value="Prot-tyrosine_phosphatase-like"/>
</dbReference>
<organism evidence="4 5">
    <name type="scientific">Marasmius tenuissimus</name>
    <dbReference type="NCBI Taxonomy" id="585030"/>
    <lineage>
        <taxon>Eukaryota</taxon>
        <taxon>Fungi</taxon>
        <taxon>Dikarya</taxon>
        <taxon>Basidiomycota</taxon>
        <taxon>Agaricomycotina</taxon>
        <taxon>Agaricomycetes</taxon>
        <taxon>Agaricomycetidae</taxon>
        <taxon>Agaricales</taxon>
        <taxon>Marasmiineae</taxon>
        <taxon>Marasmiaceae</taxon>
        <taxon>Marasmius</taxon>
    </lineage>
</organism>
<dbReference type="PANTHER" id="PTHR19134:SF449">
    <property type="entry name" value="TYROSINE-PROTEIN PHOSPHATASE 1"/>
    <property type="match status" value="1"/>
</dbReference>
<reference evidence="4 5" key="1">
    <citation type="submission" date="2024-05" db="EMBL/GenBank/DDBJ databases">
        <title>A draft genome resource for the thread blight pathogen Marasmius tenuissimus strain MS-2.</title>
        <authorList>
            <person name="Yulfo-Soto G.E."/>
            <person name="Baruah I.K."/>
            <person name="Amoako-Attah I."/>
            <person name="Bukari Y."/>
            <person name="Meinhardt L.W."/>
            <person name="Bailey B.A."/>
            <person name="Cohen S.P."/>
        </authorList>
    </citation>
    <scope>NUCLEOTIDE SEQUENCE [LARGE SCALE GENOMIC DNA]</scope>
    <source>
        <strain evidence="4 5">MS-2</strain>
    </source>
</reference>
<evidence type="ECO:0000259" key="2">
    <source>
        <dbReference type="PROSITE" id="PS50055"/>
    </source>
</evidence>
<dbReference type="InterPro" id="IPR000387">
    <property type="entry name" value="Tyr_Pase_dom"/>
</dbReference>
<dbReference type="Pfam" id="PF00102">
    <property type="entry name" value="Y_phosphatase"/>
    <property type="match status" value="1"/>
</dbReference>
<dbReference type="InterPro" id="IPR050348">
    <property type="entry name" value="Protein-Tyr_Phosphatase"/>
</dbReference>
<dbReference type="SUPFAM" id="SSF52799">
    <property type="entry name" value="(Phosphotyrosine protein) phosphatases II"/>
    <property type="match status" value="1"/>
</dbReference>
<dbReference type="SMART" id="SM00194">
    <property type="entry name" value="PTPc"/>
    <property type="match status" value="1"/>
</dbReference>
<accession>A0ABR3A548</accession>
<dbReference type="InterPro" id="IPR000242">
    <property type="entry name" value="PTP_cat"/>
</dbReference>
<dbReference type="InterPro" id="IPR003595">
    <property type="entry name" value="Tyr_Pase_cat"/>
</dbReference>
<keyword evidence="5" id="KW-1185">Reference proteome</keyword>
<dbReference type="Proteomes" id="UP001437256">
    <property type="component" value="Unassembled WGS sequence"/>
</dbReference>
<evidence type="ECO:0008006" key="6">
    <source>
        <dbReference type="Google" id="ProtNLM"/>
    </source>
</evidence>